<evidence type="ECO:0000256" key="1">
    <source>
        <dbReference type="SAM" id="MobiDB-lite"/>
    </source>
</evidence>
<evidence type="ECO:0000313" key="2">
    <source>
        <dbReference type="EMBL" id="VEU34093.1"/>
    </source>
</evidence>
<organism evidence="2 3">
    <name type="scientific">Pseudo-nitzschia multistriata</name>
    <dbReference type="NCBI Taxonomy" id="183589"/>
    <lineage>
        <taxon>Eukaryota</taxon>
        <taxon>Sar</taxon>
        <taxon>Stramenopiles</taxon>
        <taxon>Ochrophyta</taxon>
        <taxon>Bacillariophyta</taxon>
        <taxon>Bacillariophyceae</taxon>
        <taxon>Bacillariophycidae</taxon>
        <taxon>Bacillariales</taxon>
        <taxon>Bacillariaceae</taxon>
        <taxon>Pseudo-nitzschia</taxon>
    </lineage>
</organism>
<dbReference type="EMBL" id="CAACVS010000018">
    <property type="protein sequence ID" value="VEU34093.1"/>
    <property type="molecule type" value="Genomic_DNA"/>
</dbReference>
<dbReference type="AlphaFoldDB" id="A0A448YWC1"/>
<dbReference type="Proteomes" id="UP000291116">
    <property type="component" value="Unassembled WGS sequence"/>
</dbReference>
<accession>A0A448YWC1</accession>
<feature type="region of interest" description="Disordered" evidence="1">
    <location>
        <begin position="341"/>
        <end position="374"/>
    </location>
</feature>
<feature type="compositionally biased region" description="Basic and acidic residues" evidence="1">
    <location>
        <begin position="358"/>
        <end position="370"/>
    </location>
</feature>
<proteinExistence type="predicted"/>
<name>A0A448YWC1_9STRA</name>
<evidence type="ECO:0000313" key="3">
    <source>
        <dbReference type="Proteomes" id="UP000291116"/>
    </source>
</evidence>
<reference evidence="2 3" key="1">
    <citation type="submission" date="2019-01" db="EMBL/GenBank/DDBJ databases">
        <authorList>
            <person name="Ferrante I. M."/>
        </authorList>
    </citation>
    <scope>NUCLEOTIDE SEQUENCE [LARGE SCALE GENOMIC DNA]</scope>
    <source>
        <strain evidence="2 3">B856</strain>
    </source>
</reference>
<dbReference type="SUPFAM" id="SSF53448">
    <property type="entry name" value="Nucleotide-diphospho-sugar transferases"/>
    <property type="match status" value="1"/>
</dbReference>
<sequence length="408" mass="47074">MDKKECPASAWFAAMNRKTRDRESNTYILKEPKLTVLILYYNDDRLLAHQLDSWINYSEEVLSRIRFVIIDDGSIVGHRAKEFLELNVHNKSDNLDNESTTTSIEETNIQRMKSNHSNADEKNHYGSEASNVTSLDIRIYEIDQDIDWNVGGARNLGFWIVSQNYGESFNAETSGHKIKPVRNSTSPWVFMNDADVLVPLETMEFVLGLMEKKSNLSADSASSVSVGAKSHFPESDAYMNETNPVYANFQRIGRKGKLKNKYPHPAVMLTTTDSYWAAGGCDEDFVGNYGWTDPHFFYRANESPSLEVVSIHKRMDKFSIPPLVEMSKKYEKSCPETLSCLPLPAEHKPKTKKKRKDRSSDKRDNEEKYFTKPKLSKNNTINNELYIHKTTEGDWSDKYLRFTWRRVW</sequence>
<gene>
    <name evidence="2" type="ORF">PSNMU_V1.4_AUG-EV-PASAV3_0007860</name>
</gene>
<dbReference type="OrthoDB" id="204760at2759"/>
<dbReference type="Gene3D" id="3.90.550.10">
    <property type="entry name" value="Spore Coat Polysaccharide Biosynthesis Protein SpsA, Chain A"/>
    <property type="match status" value="1"/>
</dbReference>
<keyword evidence="3" id="KW-1185">Reference proteome</keyword>
<dbReference type="InterPro" id="IPR029044">
    <property type="entry name" value="Nucleotide-diphossugar_trans"/>
</dbReference>
<protein>
    <submittedName>
        <fullName evidence="2">Uncharacterized protein</fullName>
    </submittedName>
</protein>